<accession>A0ABU1D505</accession>
<proteinExistence type="inferred from homology"/>
<keyword evidence="3" id="KW-0813">Transport</keyword>
<keyword evidence="6" id="KW-0472">Membrane</keyword>
<dbReference type="PANTHER" id="PTHR30026">
    <property type="entry name" value="OUTER MEMBRANE PROTEIN TOLC"/>
    <property type="match status" value="1"/>
</dbReference>
<comment type="caution">
    <text evidence="8">The sequence shown here is derived from an EMBL/GenBank/DDBJ whole genome shotgun (WGS) entry which is preliminary data.</text>
</comment>
<keyword evidence="9" id="KW-1185">Reference proteome</keyword>
<evidence type="ECO:0000256" key="3">
    <source>
        <dbReference type="ARBA" id="ARBA00022448"/>
    </source>
</evidence>
<dbReference type="InterPro" id="IPR003423">
    <property type="entry name" value="OMP_efflux"/>
</dbReference>
<evidence type="ECO:0000256" key="4">
    <source>
        <dbReference type="ARBA" id="ARBA00022452"/>
    </source>
</evidence>
<dbReference type="Pfam" id="PF02321">
    <property type="entry name" value="OEP"/>
    <property type="match status" value="2"/>
</dbReference>
<dbReference type="SUPFAM" id="SSF56954">
    <property type="entry name" value="Outer membrane efflux proteins (OEP)"/>
    <property type="match status" value="1"/>
</dbReference>
<evidence type="ECO:0000256" key="1">
    <source>
        <dbReference type="ARBA" id="ARBA00004442"/>
    </source>
</evidence>
<keyword evidence="5" id="KW-0812">Transmembrane</keyword>
<dbReference type="Proteomes" id="UP001232156">
    <property type="component" value="Unassembled WGS sequence"/>
</dbReference>
<evidence type="ECO:0000256" key="6">
    <source>
        <dbReference type="ARBA" id="ARBA00023136"/>
    </source>
</evidence>
<dbReference type="EMBL" id="JAUZQE010000010">
    <property type="protein sequence ID" value="MDR4125522.1"/>
    <property type="molecule type" value="Genomic_DNA"/>
</dbReference>
<name>A0ABU1D505_9BURK</name>
<gene>
    <name evidence="8" type="ORF">Q8947_05940</name>
</gene>
<evidence type="ECO:0000256" key="7">
    <source>
        <dbReference type="ARBA" id="ARBA00023237"/>
    </source>
</evidence>
<keyword evidence="4" id="KW-1134">Transmembrane beta strand</keyword>
<dbReference type="RefSeq" id="WP_347286713.1">
    <property type="nucleotide sequence ID" value="NZ_JAUZQE010000010.1"/>
</dbReference>
<protein>
    <submittedName>
        <fullName evidence="8">TolC family protein</fullName>
    </submittedName>
</protein>
<dbReference type="Gene3D" id="1.20.1600.10">
    <property type="entry name" value="Outer membrane efflux proteins (OEP)"/>
    <property type="match status" value="1"/>
</dbReference>
<dbReference type="InterPro" id="IPR051906">
    <property type="entry name" value="TolC-like"/>
</dbReference>
<reference evidence="8 9" key="1">
    <citation type="submission" date="2023-08" db="EMBL/GenBank/DDBJ databases">
        <title>Alcaligenaceae gen. nov., a novel taxon isolated from the sludge of Yixing Pesticide Factory.</title>
        <authorList>
            <person name="Ruan L."/>
        </authorList>
    </citation>
    <scope>NUCLEOTIDE SEQUENCE [LARGE SCALE GENOMIC DNA]</scope>
    <source>
        <strain evidence="8 9">LG-2</strain>
    </source>
</reference>
<evidence type="ECO:0000256" key="5">
    <source>
        <dbReference type="ARBA" id="ARBA00022692"/>
    </source>
</evidence>
<evidence type="ECO:0000256" key="2">
    <source>
        <dbReference type="ARBA" id="ARBA00007613"/>
    </source>
</evidence>
<dbReference type="PANTHER" id="PTHR30026:SF20">
    <property type="entry name" value="OUTER MEMBRANE PROTEIN TOLC"/>
    <property type="match status" value="1"/>
</dbReference>
<keyword evidence="7" id="KW-0998">Cell outer membrane</keyword>
<sequence length="466" mass="49781">MSELSYVARLGPMSRARAALRLVAVAVLVGACTGAHASAGWNLASLQALQLQSGPLGLEHAWNLALANAPEYQAALSGRAAAALEHQKGRAQLLPVVQAGYYRGRISGMQRALNVAAPALAESSVKYDSNTAYVQLRQPLIDYGRYSAYQAGQQRAAVGEAEYRVHTADLAARLVDTYLNAVHAQELLQLRRAHVEALQALSAAVAGLHARDEASSIDLGEIEARLSLARSDQISAQYELNANLRALKALVGEDVAEVASAVTLPLPEPSHIGSLPEWLETARQQAPYIGLARAREALARAQVSVAASGHLPRLEAIAGWTKADSENLSTLSQRYNTFTVGLNLEIPLTDGGRTTAAHAEARAQLQQAEHELAAAREAVFVETTREYKRMRGGIDRVAALSSAVASAWKARSAAETSYRLGAASVIDVLKAEQRLLEARQQLMEARIEAMRGAAILQIVASGVFTL</sequence>
<organism evidence="8 9">
    <name type="scientific">Yanghanlia caeni</name>
    <dbReference type="NCBI Taxonomy" id="3064283"/>
    <lineage>
        <taxon>Bacteria</taxon>
        <taxon>Pseudomonadati</taxon>
        <taxon>Pseudomonadota</taxon>
        <taxon>Betaproteobacteria</taxon>
        <taxon>Burkholderiales</taxon>
        <taxon>Alcaligenaceae</taxon>
        <taxon>Yanghanlia</taxon>
    </lineage>
</organism>
<evidence type="ECO:0000313" key="9">
    <source>
        <dbReference type="Proteomes" id="UP001232156"/>
    </source>
</evidence>
<comment type="similarity">
    <text evidence="2">Belongs to the outer membrane factor (OMF) (TC 1.B.17) family.</text>
</comment>
<evidence type="ECO:0000313" key="8">
    <source>
        <dbReference type="EMBL" id="MDR4125522.1"/>
    </source>
</evidence>
<comment type="subcellular location">
    <subcellularLocation>
        <location evidence="1">Cell outer membrane</location>
    </subcellularLocation>
</comment>